<protein>
    <recommendedName>
        <fullName evidence="5">RING-type domain-containing protein</fullName>
    </recommendedName>
</protein>
<evidence type="ECO:0000313" key="6">
    <source>
        <dbReference type="EMBL" id="TXG60231.1"/>
    </source>
</evidence>
<dbReference type="SUPFAM" id="SSF57850">
    <property type="entry name" value="RING/U-box"/>
    <property type="match status" value="1"/>
</dbReference>
<dbReference type="Gene3D" id="3.30.40.10">
    <property type="entry name" value="Zinc/RING finger domain, C3HC4 (zinc finger)"/>
    <property type="match status" value="1"/>
</dbReference>
<keyword evidence="7" id="KW-1185">Reference proteome</keyword>
<dbReference type="PANTHER" id="PTHR45931">
    <property type="entry name" value="SI:CH211-59O9.10"/>
    <property type="match status" value="1"/>
</dbReference>
<evidence type="ECO:0000256" key="3">
    <source>
        <dbReference type="ARBA" id="ARBA00022833"/>
    </source>
</evidence>
<dbReference type="EMBL" id="VAHF01000006">
    <property type="protein sequence ID" value="TXG60231.1"/>
    <property type="molecule type" value="Genomic_DNA"/>
</dbReference>
<dbReference type="Proteomes" id="UP000323000">
    <property type="component" value="Chromosome 6"/>
</dbReference>
<dbReference type="Pfam" id="PF13639">
    <property type="entry name" value="zf-RING_2"/>
    <property type="match status" value="1"/>
</dbReference>
<proteinExistence type="predicted"/>
<name>A0A5C7HT52_9ROSI</name>
<keyword evidence="2 4" id="KW-0863">Zinc-finger</keyword>
<comment type="caution">
    <text evidence="6">The sequence shown here is derived from an EMBL/GenBank/DDBJ whole genome shotgun (WGS) entry which is preliminary data.</text>
</comment>
<evidence type="ECO:0000259" key="5">
    <source>
        <dbReference type="PROSITE" id="PS50089"/>
    </source>
</evidence>
<dbReference type="OrthoDB" id="8062037at2759"/>
<dbReference type="PROSITE" id="PS50089">
    <property type="entry name" value="ZF_RING_2"/>
    <property type="match status" value="1"/>
</dbReference>
<dbReference type="InterPro" id="IPR001841">
    <property type="entry name" value="Znf_RING"/>
</dbReference>
<feature type="domain" description="RING-type" evidence="5">
    <location>
        <begin position="137"/>
        <end position="178"/>
    </location>
</feature>
<organism evidence="6 7">
    <name type="scientific">Acer yangbiense</name>
    <dbReference type="NCBI Taxonomy" id="1000413"/>
    <lineage>
        <taxon>Eukaryota</taxon>
        <taxon>Viridiplantae</taxon>
        <taxon>Streptophyta</taxon>
        <taxon>Embryophyta</taxon>
        <taxon>Tracheophyta</taxon>
        <taxon>Spermatophyta</taxon>
        <taxon>Magnoliopsida</taxon>
        <taxon>eudicotyledons</taxon>
        <taxon>Gunneridae</taxon>
        <taxon>Pentapetalae</taxon>
        <taxon>rosids</taxon>
        <taxon>malvids</taxon>
        <taxon>Sapindales</taxon>
        <taxon>Sapindaceae</taxon>
        <taxon>Hippocastanoideae</taxon>
        <taxon>Acereae</taxon>
        <taxon>Acer</taxon>
    </lineage>
</organism>
<dbReference type="GO" id="GO:0005634">
    <property type="term" value="C:nucleus"/>
    <property type="evidence" value="ECO:0007669"/>
    <property type="project" value="TreeGrafter"/>
</dbReference>
<dbReference type="GO" id="GO:0008270">
    <property type="term" value="F:zinc ion binding"/>
    <property type="evidence" value="ECO:0007669"/>
    <property type="project" value="UniProtKB-KW"/>
</dbReference>
<evidence type="ECO:0000313" key="7">
    <source>
        <dbReference type="Proteomes" id="UP000323000"/>
    </source>
</evidence>
<evidence type="ECO:0000256" key="2">
    <source>
        <dbReference type="ARBA" id="ARBA00022771"/>
    </source>
</evidence>
<gene>
    <name evidence="6" type="ORF">EZV62_014804</name>
</gene>
<evidence type="ECO:0000256" key="1">
    <source>
        <dbReference type="ARBA" id="ARBA00022723"/>
    </source>
</evidence>
<dbReference type="AlphaFoldDB" id="A0A5C7HT52"/>
<keyword evidence="1" id="KW-0479">Metal-binding</keyword>
<keyword evidence="3" id="KW-0862">Zinc</keyword>
<dbReference type="SMART" id="SM00184">
    <property type="entry name" value="RING"/>
    <property type="match status" value="1"/>
</dbReference>
<dbReference type="PANTHER" id="PTHR45931:SF3">
    <property type="entry name" value="RING ZINC FINGER-CONTAINING PROTEIN"/>
    <property type="match status" value="1"/>
</dbReference>
<evidence type="ECO:0000256" key="4">
    <source>
        <dbReference type="PROSITE-ProRule" id="PRU00175"/>
    </source>
</evidence>
<dbReference type="GO" id="GO:0006511">
    <property type="term" value="P:ubiquitin-dependent protein catabolic process"/>
    <property type="evidence" value="ECO:0007669"/>
    <property type="project" value="TreeGrafter"/>
</dbReference>
<accession>A0A5C7HT52</accession>
<dbReference type="InterPro" id="IPR051834">
    <property type="entry name" value="RING_finger_E3_ligase"/>
</dbReference>
<dbReference type="CDD" id="cd16454">
    <property type="entry name" value="RING-H2_PA-TM-RING"/>
    <property type="match status" value="1"/>
</dbReference>
<sequence length="182" mass="20783">MFVNTSRFLCDHIVQLIRRNPSGLPCPFSVYSPEHLVFSVLEIVWLIRNNPMNRFLTLVPIQLNLVIDEFRYLQFLDDSIILDGNVYLYRGLMQQLDDPILILEGHHHQSLEVGLSNMASAAVQRLKEEMAEVSADCSICLESVGVGEIVARMPCSHLFHTTCITRWLHRKPSCPLCRASAY</sequence>
<reference evidence="7" key="1">
    <citation type="journal article" date="2019" name="Gigascience">
        <title>De novo genome assembly of the endangered Acer yangbiense, a plant species with extremely small populations endemic to Yunnan Province, China.</title>
        <authorList>
            <person name="Yang J."/>
            <person name="Wariss H.M."/>
            <person name="Tao L."/>
            <person name="Zhang R."/>
            <person name="Yun Q."/>
            <person name="Hollingsworth P."/>
            <person name="Dao Z."/>
            <person name="Luo G."/>
            <person name="Guo H."/>
            <person name="Ma Y."/>
            <person name="Sun W."/>
        </authorList>
    </citation>
    <scope>NUCLEOTIDE SEQUENCE [LARGE SCALE GENOMIC DNA]</scope>
    <source>
        <strain evidence="7">cv. Malutang</strain>
    </source>
</reference>
<dbReference type="GO" id="GO:0061630">
    <property type="term" value="F:ubiquitin protein ligase activity"/>
    <property type="evidence" value="ECO:0007669"/>
    <property type="project" value="TreeGrafter"/>
</dbReference>
<dbReference type="InterPro" id="IPR013083">
    <property type="entry name" value="Znf_RING/FYVE/PHD"/>
</dbReference>